<dbReference type="AlphaFoldDB" id="A0A9P9HXH6"/>
<accession>A0A9P9HXH6</accession>
<dbReference type="Proteomes" id="UP000720189">
    <property type="component" value="Unassembled WGS sequence"/>
</dbReference>
<gene>
    <name evidence="1" type="ORF">BKA55DRAFT_671711</name>
</gene>
<reference evidence="1" key="1">
    <citation type="journal article" date="2021" name="Nat. Commun.">
        <title>Genetic determinants of endophytism in the Arabidopsis root mycobiome.</title>
        <authorList>
            <person name="Mesny F."/>
            <person name="Miyauchi S."/>
            <person name="Thiergart T."/>
            <person name="Pickel B."/>
            <person name="Atanasova L."/>
            <person name="Karlsson M."/>
            <person name="Huettel B."/>
            <person name="Barry K.W."/>
            <person name="Haridas S."/>
            <person name="Chen C."/>
            <person name="Bauer D."/>
            <person name="Andreopoulos W."/>
            <person name="Pangilinan J."/>
            <person name="LaButti K."/>
            <person name="Riley R."/>
            <person name="Lipzen A."/>
            <person name="Clum A."/>
            <person name="Drula E."/>
            <person name="Henrissat B."/>
            <person name="Kohler A."/>
            <person name="Grigoriev I.V."/>
            <person name="Martin F.M."/>
            <person name="Hacquard S."/>
        </authorList>
    </citation>
    <scope>NUCLEOTIDE SEQUENCE</scope>
    <source>
        <strain evidence="1">MPI-CAGE-AT-0023</strain>
    </source>
</reference>
<organism evidence="1 2">
    <name type="scientific">Fusarium redolens</name>
    <dbReference type="NCBI Taxonomy" id="48865"/>
    <lineage>
        <taxon>Eukaryota</taxon>
        <taxon>Fungi</taxon>
        <taxon>Dikarya</taxon>
        <taxon>Ascomycota</taxon>
        <taxon>Pezizomycotina</taxon>
        <taxon>Sordariomycetes</taxon>
        <taxon>Hypocreomycetidae</taxon>
        <taxon>Hypocreales</taxon>
        <taxon>Nectriaceae</taxon>
        <taxon>Fusarium</taxon>
        <taxon>Fusarium redolens species complex</taxon>
    </lineage>
</organism>
<dbReference type="RefSeq" id="XP_046053477.1">
    <property type="nucleotide sequence ID" value="XM_046197975.1"/>
</dbReference>
<protein>
    <submittedName>
        <fullName evidence="1">Uncharacterized protein</fullName>
    </submittedName>
</protein>
<name>A0A9P9HXH6_FUSRE</name>
<dbReference type="GeneID" id="70227929"/>
<proteinExistence type="predicted"/>
<sequence>MHACHVTRILFIINACMRMPRDLVVKLLNAMPPPLCIQLISFDPPTLANNSVYPVRLLQSSSESNKIKTQHIFSRVITQEWHIGPYVTTELPSPLQYKPGRFTNSHEPNQMAGFLNDKYIPVSLISSGGSFTTDEGRVITSLGYINRILAKVVTLKKIKCWAKANNEHIVSQSAIRINQQPH</sequence>
<comment type="caution">
    <text evidence="1">The sequence shown here is derived from an EMBL/GenBank/DDBJ whole genome shotgun (WGS) entry which is preliminary data.</text>
</comment>
<evidence type="ECO:0000313" key="1">
    <source>
        <dbReference type="EMBL" id="KAH7264742.1"/>
    </source>
</evidence>
<keyword evidence="2" id="KW-1185">Reference proteome</keyword>
<dbReference type="EMBL" id="JAGMUX010000003">
    <property type="protein sequence ID" value="KAH7264742.1"/>
    <property type="molecule type" value="Genomic_DNA"/>
</dbReference>
<evidence type="ECO:0000313" key="2">
    <source>
        <dbReference type="Proteomes" id="UP000720189"/>
    </source>
</evidence>